<accession>A0A6J7CM03</accession>
<gene>
    <name evidence="2" type="ORF">UFOPK3444_00056</name>
</gene>
<dbReference type="AlphaFoldDB" id="A0A6J7CM03"/>
<dbReference type="Gene3D" id="3.40.50.720">
    <property type="entry name" value="NAD(P)-binding Rossmann-like Domain"/>
    <property type="match status" value="1"/>
</dbReference>
<organism evidence="2">
    <name type="scientific">freshwater metagenome</name>
    <dbReference type="NCBI Taxonomy" id="449393"/>
    <lineage>
        <taxon>unclassified sequences</taxon>
        <taxon>metagenomes</taxon>
        <taxon>ecological metagenomes</taxon>
    </lineage>
</organism>
<dbReference type="InterPro" id="IPR036291">
    <property type="entry name" value="NAD(P)-bd_dom_sf"/>
</dbReference>
<dbReference type="PANTHER" id="PTHR43781">
    <property type="entry name" value="SACCHAROPINE DEHYDROGENASE"/>
    <property type="match status" value="1"/>
</dbReference>
<evidence type="ECO:0000259" key="1">
    <source>
        <dbReference type="Pfam" id="PF03435"/>
    </source>
</evidence>
<reference evidence="2" key="1">
    <citation type="submission" date="2020-05" db="EMBL/GenBank/DDBJ databases">
        <authorList>
            <person name="Chiriac C."/>
            <person name="Salcher M."/>
            <person name="Ghai R."/>
            <person name="Kavagutti S V."/>
        </authorList>
    </citation>
    <scope>NUCLEOTIDE SEQUENCE</scope>
</reference>
<name>A0A6J7CM03_9ZZZZ</name>
<feature type="domain" description="Saccharopine dehydrogenase NADP binding" evidence="1">
    <location>
        <begin position="12"/>
        <end position="132"/>
    </location>
</feature>
<dbReference type="SUPFAM" id="SSF51735">
    <property type="entry name" value="NAD(P)-binding Rossmann-fold domains"/>
    <property type="match status" value="1"/>
</dbReference>
<protein>
    <submittedName>
        <fullName evidence="2">Unannotated protein</fullName>
    </submittedName>
</protein>
<dbReference type="Pfam" id="PF03435">
    <property type="entry name" value="Sacchrp_dh_NADP"/>
    <property type="match status" value="1"/>
</dbReference>
<dbReference type="PANTHER" id="PTHR43781:SF1">
    <property type="entry name" value="SACCHAROPINE DEHYDROGENASE"/>
    <property type="match status" value="1"/>
</dbReference>
<dbReference type="EMBL" id="CAFBLU010000001">
    <property type="protein sequence ID" value="CAB4858810.1"/>
    <property type="molecule type" value="Genomic_DNA"/>
</dbReference>
<proteinExistence type="predicted"/>
<dbReference type="InterPro" id="IPR005097">
    <property type="entry name" value="Sacchrp_dh_NADP-bd"/>
</dbReference>
<evidence type="ECO:0000313" key="2">
    <source>
        <dbReference type="EMBL" id="CAB4858810.1"/>
    </source>
</evidence>
<sequence length="371" mass="37189">MSLVLPSMAARIILFGATGYTGELTARAMVKAGSTPILAARSPERVQALADELGGLTTVVADVTDPSSVRSLVEKGDVIVTTVGPFARLGEPAFQAALDAGAHYVDSTGEPSWIRRVFEADAEAKNAGIAALTAFGYDYVPGNLAAGLALEQAGADAVTVNVGYFFQGGFGASGGTLASLAGAMLTPGFEYRDGSIRTVRGAKAEHSFATQGGPRVGLSIGSSEHFAIPQIAASVTDVNAYLGWFGPRTAPARYGAAAVAGITKIPGAKALLGAGLKRALPGSTGGPSKAERAKSQSVAVAEALAADGSQLSFVELNGPNGYDLTAEFLAFAGRTLATVGPADTGSLGPVKAFGLDALAAGCAAAGLKPIS</sequence>